<feature type="signal peptide" evidence="9">
    <location>
        <begin position="1"/>
        <end position="23"/>
    </location>
</feature>
<gene>
    <name evidence="8" type="primary">pal</name>
    <name evidence="11" type="ORF">GA0061080_10368</name>
</gene>
<comment type="subcellular location">
    <subcellularLocation>
        <location evidence="8">Cell outer membrane</location>
        <topology evidence="8">Lipid-anchor</topology>
    </subcellularLocation>
</comment>
<protein>
    <recommendedName>
        <fullName evidence="8">Peptidoglycan-associated lipoprotein</fullName>
        <shortName evidence="8">PAL</shortName>
    </recommendedName>
</protein>
<dbReference type="PROSITE" id="PS51123">
    <property type="entry name" value="OMPA_2"/>
    <property type="match status" value="1"/>
</dbReference>
<keyword evidence="6 8" id="KW-0449">Lipoprotein</keyword>
<evidence type="ECO:0000256" key="3">
    <source>
        <dbReference type="ARBA" id="ARBA00023136"/>
    </source>
</evidence>
<dbReference type="PROSITE" id="PS51257">
    <property type="entry name" value="PROKAR_LIPOPROTEIN"/>
    <property type="match status" value="1"/>
</dbReference>
<proteinExistence type="inferred from homology"/>
<evidence type="ECO:0000256" key="2">
    <source>
        <dbReference type="ARBA" id="ARBA00022729"/>
    </source>
</evidence>
<dbReference type="Pfam" id="PF00691">
    <property type="entry name" value="OmpA"/>
    <property type="match status" value="1"/>
</dbReference>
<keyword evidence="4 8" id="KW-0564">Palmitate</keyword>
<accession>A0A1C4CE43</accession>
<dbReference type="OrthoDB" id="9809164at2"/>
<keyword evidence="12" id="KW-1185">Reference proteome</keyword>
<keyword evidence="5 8" id="KW-0998">Cell outer membrane</keyword>
<feature type="chain" id="PRO_5008689880" description="Peptidoglycan-associated lipoprotein" evidence="9">
    <location>
        <begin position="24"/>
        <end position="159"/>
    </location>
</feature>
<dbReference type="InterPro" id="IPR014169">
    <property type="entry name" value="Pal_lipo_C"/>
</dbReference>
<comment type="similarity">
    <text evidence="8">Belongs to the Pal lipoprotein family.</text>
</comment>
<dbReference type="STRING" id="1798183.GA0061080_10368"/>
<evidence type="ECO:0000313" key="12">
    <source>
        <dbReference type="Proteomes" id="UP000199698"/>
    </source>
</evidence>
<keyword evidence="2 8" id="KW-0732">Signal</keyword>
<evidence type="ECO:0000256" key="1">
    <source>
        <dbReference type="ARBA" id="ARBA00022618"/>
    </source>
</evidence>
<dbReference type="CDD" id="cd07185">
    <property type="entry name" value="OmpA_C-like"/>
    <property type="match status" value="1"/>
</dbReference>
<dbReference type="PANTHER" id="PTHR30329">
    <property type="entry name" value="STATOR ELEMENT OF FLAGELLAR MOTOR COMPLEX"/>
    <property type="match status" value="1"/>
</dbReference>
<dbReference type="HAMAP" id="MF_02204">
    <property type="entry name" value="Pal"/>
    <property type="match status" value="1"/>
</dbReference>
<name>A0A1C4CE43_9GAMM</name>
<dbReference type="GO" id="GO:0051301">
    <property type="term" value="P:cell division"/>
    <property type="evidence" value="ECO:0007669"/>
    <property type="project" value="UniProtKB-UniRule"/>
</dbReference>
<dbReference type="EMBL" id="FMBA01000036">
    <property type="protein sequence ID" value="SCC17352.1"/>
    <property type="molecule type" value="Genomic_DNA"/>
</dbReference>
<dbReference type="RefSeq" id="WP_065635628.1">
    <property type="nucleotide sequence ID" value="NZ_FMBA01000036.1"/>
</dbReference>
<evidence type="ECO:0000256" key="4">
    <source>
        <dbReference type="ARBA" id="ARBA00023139"/>
    </source>
</evidence>
<dbReference type="AlphaFoldDB" id="A0A1C4CE43"/>
<sequence>MQFSKFLKVAAVTLPLIAITACSSNKSHNTGGNLNGALSKEALEQLQKLEQINTVYFDFDKYNVKSEYETLLNAHAVFIRSTNIKVVIEGHADERGTPEYNIALGERRAAAVKSYLQGNGASASQMEIVSYGKEKPAVLGHDEASYAKNRRAVVTYVGY</sequence>
<dbReference type="PRINTS" id="PR01021">
    <property type="entry name" value="OMPADOMAIN"/>
</dbReference>
<dbReference type="InterPro" id="IPR006665">
    <property type="entry name" value="OmpA-like"/>
</dbReference>
<dbReference type="Proteomes" id="UP000199698">
    <property type="component" value="Unassembled WGS sequence"/>
</dbReference>
<dbReference type="InterPro" id="IPR036737">
    <property type="entry name" value="OmpA-like_sf"/>
</dbReference>
<dbReference type="Gene3D" id="3.30.1330.60">
    <property type="entry name" value="OmpA-like domain"/>
    <property type="match status" value="1"/>
</dbReference>
<dbReference type="NCBIfam" id="TIGR02802">
    <property type="entry name" value="Pal_lipo"/>
    <property type="match status" value="1"/>
</dbReference>
<dbReference type="InterPro" id="IPR039001">
    <property type="entry name" value="Pal"/>
</dbReference>
<comment type="function">
    <text evidence="8">Part of the Tol-Pal system, which plays a role in outer membrane invagination during cell division and is important for maintaining outer membrane integrity.</text>
</comment>
<evidence type="ECO:0000256" key="8">
    <source>
        <dbReference type="HAMAP-Rule" id="MF_02204"/>
    </source>
</evidence>
<evidence type="ECO:0000259" key="10">
    <source>
        <dbReference type="PROSITE" id="PS51123"/>
    </source>
</evidence>
<evidence type="ECO:0000256" key="7">
    <source>
        <dbReference type="ARBA" id="ARBA00023306"/>
    </source>
</evidence>
<dbReference type="PANTHER" id="PTHR30329:SF21">
    <property type="entry name" value="LIPOPROTEIN YIAD-RELATED"/>
    <property type="match status" value="1"/>
</dbReference>
<evidence type="ECO:0000256" key="5">
    <source>
        <dbReference type="ARBA" id="ARBA00023237"/>
    </source>
</evidence>
<organism evidence="11 12">
    <name type="scientific">Gilliamella intestini</name>
    <dbReference type="NCBI Taxonomy" id="1798183"/>
    <lineage>
        <taxon>Bacteria</taxon>
        <taxon>Pseudomonadati</taxon>
        <taxon>Pseudomonadota</taxon>
        <taxon>Gammaproteobacteria</taxon>
        <taxon>Orbales</taxon>
        <taxon>Orbaceae</taxon>
        <taxon>Gilliamella</taxon>
    </lineage>
</organism>
<dbReference type="InterPro" id="IPR006664">
    <property type="entry name" value="OMP_bac"/>
</dbReference>
<evidence type="ECO:0000313" key="11">
    <source>
        <dbReference type="EMBL" id="SCC17352.1"/>
    </source>
</evidence>
<dbReference type="SUPFAM" id="SSF103088">
    <property type="entry name" value="OmpA-like"/>
    <property type="match status" value="1"/>
</dbReference>
<keyword evidence="1 8" id="KW-0132">Cell division</keyword>
<comment type="subunit">
    <text evidence="8">The Tol-Pal system is composed of five core proteins: the inner membrane proteins TolA, TolQ and TolR, the periplasmic protein TolB and the outer membrane protein Pal. They form a network linking the inner and outer membranes and the peptidoglycan layer.</text>
</comment>
<dbReference type="GO" id="GO:0009279">
    <property type="term" value="C:cell outer membrane"/>
    <property type="evidence" value="ECO:0007669"/>
    <property type="project" value="UniProtKB-SubCell"/>
</dbReference>
<evidence type="ECO:0000256" key="9">
    <source>
        <dbReference type="SAM" id="SignalP"/>
    </source>
</evidence>
<evidence type="ECO:0000256" key="6">
    <source>
        <dbReference type="ARBA" id="ARBA00023288"/>
    </source>
</evidence>
<keyword evidence="7 8" id="KW-0131">Cell cycle</keyword>
<feature type="domain" description="OmpA-like" evidence="10">
    <location>
        <begin position="44"/>
        <end position="159"/>
    </location>
</feature>
<dbReference type="InterPro" id="IPR050330">
    <property type="entry name" value="Bact_OuterMem_StrucFunc"/>
</dbReference>
<reference evidence="12" key="1">
    <citation type="submission" date="2016-08" db="EMBL/GenBank/DDBJ databases">
        <authorList>
            <person name="Varghese N."/>
            <person name="Submissions Spin"/>
        </authorList>
    </citation>
    <scope>NUCLEOTIDE SEQUENCE [LARGE SCALE GENOMIC DNA]</scope>
    <source>
        <strain evidence="12">R-53144</strain>
    </source>
</reference>
<keyword evidence="3 8" id="KW-0472">Membrane</keyword>